<feature type="domain" description="Piwi" evidence="1">
    <location>
        <begin position="113"/>
        <end position="197"/>
    </location>
</feature>
<evidence type="ECO:0000313" key="2">
    <source>
        <dbReference type="EMBL" id="KAF3457431.1"/>
    </source>
</evidence>
<dbReference type="OrthoDB" id="1860322at2759"/>
<dbReference type="PROSITE" id="PS50822">
    <property type="entry name" value="PIWI"/>
    <property type="match status" value="1"/>
</dbReference>
<keyword evidence="3" id="KW-1185">Reference proteome</keyword>
<dbReference type="Proteomes" id="UP000796880">
    <property type="component" value="Unassembled WGS sequence"/>
</dbReference>
<evidence type="ECO:0000259" key="1">
    <source>
        <dbReference type="PROSITE" id="PS50822"/>
    </source>
</evidence>
<reference evidence="2" key="1">
    <citation type="submission" date="2020-03" db="EMBL/GenBank/DDBJ databases">
        <title>A high-quality chromosome-level genome assembly of a woody plant with both climbing and erect habits, Rhamnella rubrinervis.</title>
        <authorList>
            <person name="Lu Z."/>
            <person name="Yang Y."/>
            <person name="Zhu X."/>
            <person name="Sun Y."/>
        </authorList>
    </citation>
    <scope>NUCLEOTIDE SEQUENCE</scope>
    <source>
        <strain evidence="2">BYM</strain>
        <tissue evidence="2">Leaf</tissue>
    </source>
</reference>
<proteinExistence type="predicted"/>
<organism evidence="2 3">
    <name type="scientific">Rhamnella rubrinervis</name>
    <dbReference type="NCBI Taxonomy" id="2594499"/>
    <lineage>
        <taxon>Eukaryota</taxon>
        <taxon>Viridiplantae</taxon>
        <taxon>Streptophyta</taxon>
        <taxon>Embryophyta</taxon>
        <taxon>Tracheophyta</taxon>
        <taxon>Spermatophyta</taxon>
        <taxon>Magnoliopsida</taxon>
        <taxon>eudicotyledons</taxon>
        <taxon>Gunneridae</taxon>
        <taxon>Pentapetalae</taxon>
        <taxon>rosids</taxon>
        <taxon>fabids</taxon>
        <taxon>Rosales</taxon>
        <taxon>Rhamnaceae</taxon>
        <taxon>rhamnoid group</taxon>
        <taxon>Rhamneae</taxon>
        <taxon>Rhamnella</taxon>
    </lineage>
</organism>
<dbReference type="InterPro" id="IPR012337">
    <property type="entry name" value="RNaseH-like_sf"/>
</dbReference>
<comment type="caution">
    <text evidence="2">The sequence shown here is derived from an EMBL/GenBank/DDBJ whole genome shotgun (WGS) entry which is preliminary data.</text>
</comment>
<accession>A0A8K0MSN0</accession>
<dbReference type="SUPFAM" id="SSF53098">
    <property type="entry name" value="Ribonuclease H-like"/>
    <property type="match status" value="1"/>
</dbReference>
<evidence type="ECO:0000313" key="3">
    <source>
        <dbReference type="Proteomes" id="UP000796880"/>
    </source>
</evidence>
<dbReference type="Gene3D" id="3.30.420.10">
    <property type="entry name" value="Ribonuclease H-like superfamily/Ribonuclease H"/>
    <property type="match status" value="1"/>
</dbReference>
<dbReference type="Pfam" id="PF02171">
    <property type="entry name" value="Piwi"/>
    <property type="match status" value="1"/>
</dbReference>
<dbReference type="EMBL" id="VOIH02000001">
    <property type="protein sequence ID" value="KAF3457431.1"/>
    <property type="molecule type" value="Genomic_DNA"/>
</dbReference>
<dbReference type="InterPro" id="IPR003165">
    <property type="entry name" value="Piwi"/>
</dbReference>
<protein>
    <recommendedName>
        <fullName evidence="1">Piwi domain-containing protein</fullName>
    </recommendedName>
</protein>
<name>A0A8K0MSN0_9ROSA</name>
<dbReference type="InterPro" id="IPR036397">
    <property type="entry name" value="RNaseH_sf"/>
</dbReference>
<dbReference type="GO" id="GO:0003676">
    <property type="term" value="F:nucleic acid binding"/>
    <property type="evidence" value="ECO:0007669"/>
    <property type="project" value="InterPro"/>
</dbReference>
<gene>
    <name evidence="2" type="ORF">FNV43_RR02089</name>
</gene>
<dbReference type="AlphaFoldDB" id="A0A8K0MSN0"/>
<sequence>MEASLYERLGDIRHHYEEQGVVRELIRRLEAWILFEKAYKFSLPLHIPTYFAKSSINCKQDPKVPNRDSSLSSVVVAICVVGDMLRGRGSMWLEKELVFVILQFLDEEKFTETVHKDGVSESQFSQVLNMELDQVIEVLRAEHCPLDLVTQINILCIFQACKFLDENWSPKFAVIVAQKNHHTKFFKSGSSDNVPPGIGFSMFIEGILFVKHDPYFMQFLFLQL</sequence>
<dbReference type="PANTHER" id="PTHR22891">
    <property type="entry name" value="EUKARYOTIC TRANSLATION INITIATION FACTOR 2C"/>
    <property type="match status" value="1"/>
</dbReference>